<protein>
    <recommendedName>
        <fullName evidence="3">UDP-glucose 6-dehydrogenase</fullName>
        <ecNumber evidence="3">1.1.1.22</ecNumber>
    </recommendedName>
</protein>
<dbReference type="InterPro" id="IPR028356">
    <property type="entry name" value="UDPglc_DH_euk"/>
</dbReference>
<keyword evidence="5" id="KW-0520">NAD</keyword>
<evidence type="ECO:0000256" key="2">
    <source>
        <dbReference type="ARBA" id="ARBA00006601"/>
    </source>
</evidence>
<dbReference type="GO" id="GO:0005634">
    <property type="term" value="C:nucleus"/>
    <property type="evidence" value="ECO:0007669"/>
    <property type="project" value="TreeGrafter"/>
</dbReference>
<comment type="similarity">
    <text evidence="2">Belongs to the UDP-glucose/GDP-mannose dehydrogenase family.</text>
</comment>
<comment type="caution">
    <text evidence="7">The sequence shown here is derived from an EMBL/GenBank/DDBJ whole genome shotgun (WGS) entry which is preliminary data.</text>
</comment>
<dbReference type="FunFam" id="1.20.5.100:FF:000001">
    <property type="entry name" value="UDP-glucose 6-dehydrogenase"/>
    <property type="match status" value="1"/>
</dbReference>
<name>A0A835KUJ2_9POAL</name>
<dbReference type="EMBL" id="JACEFO010000208">
    <property type="protein sequence ID" value="KAF8776377.1"/>
    <property type="molecule type" value="Genomic_DNA"/>
</dbReference>
<evidence type="ECO:0000313" key="7">
    <source>
        <dbReference type="EMBL" id="KAF8776377.1"/>
    </source>
</evidence>
<evidence type="ECO:0000259" key="6">
    <source>
        <dbReference type="SMART" id="SM00984"/>
    </source>
</evidence>
<keyword evidence="8" id="KW-1185">Reference proteome</keyword>
<evidence type="ECO:0000256" key="3">
    <source>
        <dbReference type="ARBA" id="ARBA00012954"/>
    </source>
</evidence>
<dbReference type="SUPFAM" id="SSF51735">
    <property type="entry name" value="NAD(P)-binding Rossmann-fold domains"/>
    <property type="match status" value="1"/>
</dbReference>
<dbReference type="GO" id="GO:0051287">
    <property type="term" value="F:NAD binding"/>
    <property type="evidence" value="ECO:0007669"/>
    <property type="project" value="InterPro"/>
</dbReference>
<dbReference type="PANTHER" id="PTHR11374:SF44">
    <property type="entry name" value="UDP-GLUCOSE 6-DEHYDROGENASE 2"/>
    <property type="match status" value="1"/>
</dbReference>
<dbReference type="InterPro" id="IPR014026">
    <property type="entry name" value="UDP-Glc/GDP-Man_DH_dimer"/>
</dbReference>
<dbReference type="OrthoDB" id="5059218at2759"/>
<dbReference type="GO" id="GO:0006024">
    <property type="term" value="P:glycosaminoglycan biosynthetic process"/>
    <property type="evidence" value="ECO:0007669"/>
    <property type="project" value="TreeGrafter"/>
</dbReference>
<dbReference type="UniPathway" id="UPA00038">
    <property type="reaction ID" value="UER00491"/>
</dbReference>
<dbReference type="GO" id="GO:0006065">
    <property type="term" value="P:UDP-glucuronate biosynthetic process"/>
    <property type="evidence" value="ECO:0007669"/>
    <property type="project" value="UniProtKB-UniPathway"/>
</dbReference>
<dbReference type="InterPro" id="IPR014027">
    <property type="entry name" value="UDP-Glc/GDP-Man_DH_C"/>
</dbReference>
<reference evidence="7" key="1">
    <citation type="submission" date="2020-07" db="EMBL/GenBank/DDBJ databases">
        <title>Genome sequence and genetic diversity analysis of an under-domesticated orphan crop, white fonio (Digitaria exilis).</title>
        <authorList>
            <person name="Bennetzen J.L."/>
            <person name="Chen S."/>
            <person name="Ma X."/>
            <person name="Wang X."/>
            <person name="Yssel A.E.J."/>
            <person name="Chaluvadi S.R."/>
            <person name="Johnson M."/>
            <person name="Gangashetty P."/>
            <person name="Hamidou F."/>
            <person name="Sanogo M.D."/>
            <person name="Zwaenepoel A."/>
            <person name="Wallace J."/>
            <person name="Van De Peer Y."/>
            <person name="Van Deynze A."/>
        </authorList>
    </citation>
    <scope>NUCLEOTIDE SEQUENCE</scope>
    <source>
        <tissue evidence="7">Leaves</tissue>
    </source>
</reference>
<feature type="domain" description="UDP-glucose/GDP-mannose dehydrogenase C-terminal" evidence="6">
    <location>
        <begin position="196"/>
        <end position="260"/>
    </location>
</feature>
<organism evidence="7 8">
    <name type="scientific">Digitaria exilis</name>
    <dbReference type="NCBI Taxonomy" id="1010633"/>
    <lineage>
        <taxon>Eukaryota</taxon>
        <taxon>Viridiplantae</taxon>
        <taxon>Streptophyta</taxon>
        <taxon>Embryophyta</taxon>
        <taxon>Tracheophyta</taxon>
        <taxon>Spermatophyta</taxon>
        <taxon>Magnoliopsida</taxon>
        <taxon>Liliopsida</taxon>
        <taxon>Poales</taxon>
        <taxon>Poaceae</taxon>
        <taxon>PACMAD clade</taxon>
        <taxon>Panicoideae</taxon>
        <taxon>Panicodae</taxon>
        <taxon>Paniceae</taxon>
        <taxon>Anthephorinae</taxon>
        <taxon>Digitaria</taxon>
    </lineage>
</organism>
<dbReference type="Pfam" id="PF03720">
    <property type="entry name" value="UDPG_MGDP_dh_C"/>
    <property type="match status" value="1"/>
</dbReference>
<dbReference type="InterPro" id="IPR008927">
    <property type="entry name" value="6-PGluconate_DH-like_C_sf"/>
</dbReference>
<accession>A0A835KUJ2</accession>
<evidence type="ECO:0000256" key="5">
    <source>
        <dbReference type="ARBA" id="ARBA00023027"/>
    </source>
</evidence>
<dbReference type="SUPFAM" id="SSF52413">
    <property type="entry name" value="UDP-glucose/GDP-mannose dehydrogenase C-terminal domain"/>
    <property type="match status" value="1"/>
</dbReference>
<dbReference type="AlphaFoldDB" id="A0A835KUJ2"/>
<dbReference type="InterPro" id="IPR036220">
    <property type="entry name" value="UDP-Glc/GDP-Man_DH_C_sf"/>
</dbReference>
<dbReference type="SUPFAM" id="SSF48179">
    <property type="entry name" value="6-phosphogluconate dehydrogenase C-terminal domain-like"/>
    <property type="match status" value="1"/>
</dbReference>
<dbReference type="GO" id="GO:0003979">
    <property type="term" value="F:UDP-glucose 6-dehydrogenase activity"/>
    <property type="evidence" value="ECO:0007669"/>
    <property type="project" value="UniProtKB-EC"/>
</dbReference>
<dbReference type="Proteomes" id="UP000636709">
    <property type="component" value="Unassembled WGS sequence"/>
</dbReference>
<dbReference type="InterPro" id="IPR036291">
    <property type="entry name" value="NAD(P)-bd_dom_sf"/>
</dbReference>
<evidence type="ECO:0000313" key="8">
    <source>
        <dbReference type="Proteomes" id="UP000636709"/>
    </source>
</evidence>
<comment type="pathway">
    <text evidence="1">Nucleotide-sugar biosynthesis; UDP-alpha-D-glucuronate biosynthesis; UDP-alpha-D-glucuronate from UDP-alpha-D-glucose: step 1/1.</text>
</comment>
<proteinExistence type="inferred from homology"/>
<dbReference type="SMART" id="SM00984">
    <property type="entry name" value="UDPG_MGDP_dh_C"/>
    <property type="match status" value="1"/>
</dbReference>
<dbReference type="PANTHER" id="PTHR11374">
    <property type="entry name" value="UDP-GLUCOSE DEHYDROGENASE/UDP-MANNAC DEHYDROGENASE"/>
    <property type="match status" value="1"/>
</dbReference>
<sequence>MERILLAHGGGEGDTGFQVVSNPEFFPEGTAVRDLLCPGCVLIGDHDRDALRALVDVYAHWVPEDRIVMTTSLYSAELSKLTANTFLAQRVSSANAISALCEATDADVSDVSRAVGMDRRVVGGVGGAFLNADVGFGRPRFHGDVLRLVYACDCDDSPESVEYWRQVVAVNEYQKSQFVRRVVSSMFGTVAGKKVTMLGFVFKKGIADTRESPAVDVCWGLLGDRADASVYDPAVSEKQILRDTAAKVCVARDASCACSV</sequence>
<keyword evidence="4" id="KW-0560">Oxidoreductase</keyword>
<evidence type="ECO:0000256" key="1">
    <source>
        <dbReference type="ARBA" id="ARBA00004701"/>
    </source>
</evidence>
<evidence type="ECO:0000256" key="4">
    <source>
        <dbReference type="ARBA" id="ARBA00023002"/>
    </source>
</evidence>
<dbReference type="Gene3D" id="1.20.5.100">
    <property type="entry name" value="Cytochrome c1, transmembrane anchor, C-terminal"/>
    <property type="match status" value="1"/>
</dbReference>
<dbReference type="Gene3D" id="3.40.50.720">
    <property type="entry name" value="NAD(P)-binding Rossmann-like Domain"/>
    <property type="match status" value="2"/>
</dbReference>
<dbReference type="Pfam" id="PF00984">
    <property type="entry name" value="UDPG_MGDP_dh"/>
    <property type="match status" value="1"/>
</dbReference>
<dbReference type="EC" id="1.1.1.22" evidence="3"/>
<gene>
    <name evidence="7" type="ORF">HU200_003610</name>
</gene>